<dbReference type="PANTHER" id="PTHR21363:SF0">
    <property type="entry name" value="PREPHENATE DEHYDROGENASE [NADP(+)]"/>
    <property type="match status" value="1"/>
</dbReference>
<dbReference type="GO" id="GO:0008977">
    <property type="term" value="F:prephenate dehydrogenase (NAD+) activity"/>
    <property type="evidence" value="ECO:0007669"/>
    <property type="project" value="InterPro"/>
</dbReference>
<dbReference type="PANTHER" id="PTHR21363">
    <property type="entry name" value="PREPHENATE DEHYDROGENASE"/>
    <property type="match status" value="1"/>
</dbReference>
<dbReference type="PROSITE" id="PS51176">
    <property type="entry name" value="PDH_ADH"/>
    <property type="match status" value="1"/>
</dbReference>
<dbReference type="EMBL" id="FOQH01000006">
    <property type="protein sequence ID" value="SFI40075.1"/>
    <property type="molecule type" value="Genomic_DNA"/>
</dbReference>
<dbReference type="GO" id="GO:0006571">
    <property type="term" value="P:tyrosine biosynthetic process"/>
    <property type="evidence" value="ECO:0007669"/>
    <property type="project" value="InterPro"/>
</dbReference>
<dbReference type="STRING" id="1114924.SAMN05216258_106210"/>
<evidence type="ECO:0000313" key="4">
    <source>
        <dbReference type="EMBL" id="SFI40075.1"/>
    </source>
</evidence>
<dbReference type="InterPro" id="IPR008927">
    <property type="entry name" value="6-PGluconate_DH-like_C_sf"/>
</dbReference>
<proteinExistence type="predicted"/>
<dbReference type="Pfam" id="PF02153">
    <property type="entry name" value="PDH_N"/>
    <property type="match status" value="1"/>
</dbReference>
<evidence type="ECO:0000313" key="5">
    <source>
        <dbReference type="Proteomes" id="UP000199377"/>
    </source>
</evidence>
<dbReference type="InterPro" id="IPR046826">
    <property type="entry name" value="PDH_N"/>
</dbReference>
<dbReference type="SUPFAM" id="SSF48179">
    <property type="entry name" value="6-phosphogluconate dehydrogenase C-terminal domain-like"/>
    <property type="match status" value="1"/>
</dbReference>
<dbReference type="Gene3D" id="3.40.50.720">
    <property type="entry name" value="NAD(P)-binding Rossmann-like Domain"/>
    <property type="match status" value="1"/>
</dbReference>
<sequence>MDAPLPVATARRLPAGPAPSVDAPPADARPADSPPADARPVDARPVEASRLDAPPGDAPSVALIGFGAFGRLLAAALSPHARISVLDPRAGAEAARLGHAALDHPRQATAEIVILAVPLPALEGALRGLAPHLRPGQLVVDVCSVKEEPARLMRELLPEGVELLASHPMFGPASARDGMAGRQVVLCPLRGRRWRRLAAFLRGRLGLEVIVTTPEAHDREAALTQGLTHLLARAVASLEGVSRDAARPRPRPRIRTRSFELIAEALAMVADDAPEVYEAVTRANRHVPPLREALLRALSAEPPPDPGR</sequence>
<dbReference type="SUPFAM" id="SSF51735">
    <property type="entry name" value="NAD(P)-binding Rossmann-fold domains"/>
    <property type="match status" value="1"/>
</dbReference>
<gene>
    <name evidence="4" type="ORF">SAMN05216258_106210</name>
</gene>
<dbReference type="GO" id="GO:0070403">
    <property type="term" value="F:NAD+ binding"/>
    <property type="evidence" value="ECO:0007669"/>
    <property type="project" value="InterPro"/>
</dbReference>
<organism evidence="4 5">
    <name type="scientific">Albimonas pacifica</name>
    <dbReference type="NCBI Taxonomy" id="1114924"/>
    <lineage>
        <taxon>Bacteria</taxon>
        <taxon>Pseudomonadati</taxon>
        <taxon>Pseudomonadota</taxon>
        <taxon>Alphaproteobacteria</taxon>
        <taxon>Rhodobacterales</taxon>
        <taxon>Paracoccaceae</taxon>
        <taxon>Albimonas</taxon>
    </lineage>
</organism>
<dbReference type="InterPro" id="IPR050812">
    <property type="entry name" value="Preph/Arog_dehydrog"/>
</dbReference>
<dbReference type="RefSeq" id="WP_218161047.1">
    <property type="nucleotide sequence ID" value="NZ_FOQH01000006.1"/>
</dbReference>
<evidence type="ECO:0000256" key="2">
    <source>
        <dbReference type="SAM" id="MobiDB-lite"/>
    </source>
</evidence>
<dbReference type="InterPro" id="IPR003099">
    <property type="entry name" value="Prephen_DH"/>
</dbReference>
<keyword evidence="5" id="KW-1185">Reference proteome</keyword>
<keyword evidence="1" id="KW-0560">Oxidoreductase</keyword>
<dbReference type="InterPro" id="IPR036291">
    <property type="entry name" value="NAD(P)-bd_dom_sf"/>
</dbReference>
<feature type="domain" description="Prephenate/arogenate dehydrogenase" evidence="3">
    <location>
        <begin position="59"/>
        <end position="308"/>
    </location>
</feature>
<feature type="compositionally biased region" description="Low complexity" evidence="2">
    <location>
        <begin position="14"/>
        <end position="28"/>
    </location>
</feature>
<accession>A0A1I3HWI2</accession>
<evidence type="ECO:0000259" key="3">
    <source>
        <dbReference type="PROSITE" id="PS51176"/>
    </source>
</evidence>
<protein>
    <submittedName>
        <fullName evidence="4">Prephenate dehydrogenase</fullName>
    </submittedName>
</protein>
<dbReference type="GO" id="GO:0004665">
    <property type="term" value="F:prephenate dehydrogenase (NADP+) activity"/>
    <property type="evidence" value="ECO:0007669"/>
    <property type="project" value="InterPro"/>
</dbReference>
<feature type="region of interest" description="Disordered" evidence="2">
    <location>
        <begin position="1"/>
        <end position="43"/>
    </location>
</feature>
<dbReference type="Proteomes" id="UP000199377">
    <property type="component" value="Unassembled WGS sequence"/>
</dbReference>
<evidence type="ECO:0000256" key="1">
    <source>
        <dbReference type="ARBA" id="ARBA00023002"/>
    </source>
</evidence>
<reference evidence="4 5" key="1">
    <citation type="submission" date="2016-10" db="EMBL/GenBank/DDBJ databases">
        <authorList>
            <person name="de Groot N.N."/>
        </authorList>
    </citation>
    <scope>NUCLEOTIDE SEQUENCE [LARGE SCALE GENOMIC DNA]</scope>
    <source>
        <strain evidence="4 5">CGMCC 1.11030</strain>
    </source>
</reference>
<dbReference type="AlphaFoldDB" id="A0A1I3HWI2"/>
<name>A0A1I3HWI2_9RHOB</name>